<sequence length="674" mass="75669">MERDSKQCNAWKEEVQNILILAGLFSAVVTAFVIESYQTLQPDPNDQIISLLSRIADQMNTPIGNTSHTAFSSTISGFRPSQSNIRINIFWFISLVLSLAVALIGIITLQWLREHQRYDDSMRVTQRFAIFNARFDSLKRWHVPQIFAGLPLLLQAALVLFFFGLIEFLFTIQIAVAIPVAAAVAIPILFLGVTTALPTLQLYTMQLPYFLRVNDCAPAPCPYKSPQALLFQRASIASTPLFDFFARVFGTLWAPFVIISRLLTKSNHPFYGKSAPFSMGHYHCQRFRDRLRNAAGSWMSMDPEWLAARTSYAMAIQTPVAFRQLQWPYDSSELAEAAAFYDCVGAVNHIASTSDPTHTDHRDSLKFCMMMTVLKVTGQVSVRHQLQAASEDPELGNALQAHFTGLLGIIGPFGHQQTKRLVELSRCDPVALYWGLLAVLQAQAFGYELDFGHVDTGHRIVSHMLTIRLYLHYLEQWNGKWIEHISHCWTHILNNLIIDTRTTIPRQPFTRKCGGSSTARCDSNLHTESIIELTEYILLFQVPDDIQKTLCLLHDLYKSKPNPVQDCPFVLIIACAYINAVANVNQDDVDGFSTLLNSICALCGCLDATLEQRPDGTGRYWPSMEIAFDYIRYHANGQPVPSVPQMPDPPRTAKAAVNALHRFLGGKKQSISPA</sequence>
<organism evidence="3 4">
    <name type="scientific">Psilocybe cf. subviscida</name>
    <dbReference type="NCBI Taxonomy" id="2480587"/>
    <lineage>
        <taxon>Eukaryota</taxon>
        <taxon>Fungi</taxon>
        <taxon>Dikarya</taxon>
        <taxon>Basidiomycota</taxon>
        <taxon>Agaricomycotina</taxon>
        <taxon>Agaricomycetes</taxon>
        <taxon>Agaricomycetidae</taxon>
        <taxon>Agaricales</taxon>
        <taxon>Agaricineae</taxon>
        <taxon>Strophariaceae</taxon>
        <taxon>Psilocybe</taxon>
    </lineage>
</organism>
<proteinExistence type="predicted"/>
<keyword evidence="1" id="KW-1133">Transmembrane helix</keyword>
<dbReference type="Proteomes" id="UP000567179">
    <property type="component" value="Unassembled WGS sequence"/>
</dbReference>
<accession>A0A8H5F918</accession>
<evidence type="ECO:0000259" key="2">
    <source>
        <dbReference type="Pfam" id="PF20153"/>
    </source>
</evidence>
<protein>
    <recommendedName>
        <fullName evidence="2">DUF6535 domain-containing protein</fullName>
    </recommendedName>
</protein>
<keyword evidence="1" id="KW-0472">Membrane</keyword>
<dbReference type="Pfam" id="PF20153">
    <property type="entry name" value="DUF6535"/>
    <property type="match status" value="1"/>
</dbReference>
<feature type="transmembrane region" description="Helical" evidence="1">
    <location>
        <begin position="15"/>
        <end position="34"/>
    </location>
</feature>
<reference evidence="3 4" key="1">
    <citation type="journal article" date="2020" name="ISME J.">
        <title>Uncovering the hidden diversity of litter-decomposition mechanisms in mushroom-forming fungi.</title>
        <authorList>
            <person name="Floudas D."/>
            <person name="Bentzer J."/>
            <person name="Ahren D."/>
            <person name="Johansson T."/>
            <person name="Persson P."/>
            <person name="Tunlid A."/>
        </authorList>
    </citation>
    <scope>NUCLEOTIDE SEQUENCE [LARGE SCALE GENOMIC DNA]</scope>
    <source>
        <strain evidence="3 4">CBS 101986</strain>
    </source>
</reference>
<feature type="transmembrane region" description="Helical" evidence="1">
    <location>
        <begin position="176"/>
        <end position="197"/>
    </location>
</feature>
<feature type="transmembrane region" description="Helical" evidence="1">
    <location>
        <begin position="146"/>
        <end position="169"/>
    </location>
</feature>
<dbReference type="OrthoDB" id="3235960at2759"/>
<dbReference type="AlphaFoldDB" id="A0A8H5F918"/>
<feature type="transmembrane region" description="Helical" evidence="1">
    <location>
        <begin position="89"/>
        <end position="112"/>
    </location>
</feature>
<gene>
    <name evidence="3" type="ORF">D9619_013374</name>
</gene>
<keyword evidence="4" id="KW-1185">Reference proteome</keyword>
<name>A0A8H5F918_9AGAR</name>
<comment type="caution">
    <text evidence="3">The sequence shown here is derived from an EMBL/GenBank/DDBJ whole genome shotgun (WGS) entry which is preliminary data.</text>
</comment>
<dbReference type="EMBL" id="JAACJJ010000005">
    <property type="protein sequence ID" value="KAF5328255.1"/>
    <property type="molecule type" value="Genomic_DNA"/>
</dbReference>
<evidence type="ECO:0000313" key="4">
    <source>
        <dbReference type="Proteomes" id="UP000567179"/>
    </source>
</evidence>
<feature type="domain" description="DUF6535" evidence="2">
    <location>
        <begin position="2"/>
        <end position="171"/>
    </location>
</feature>
<evidence type="ECO:0000313" key="3">
    <source>
        <dbReference type="EMBL" id="KAF5328255.1"/>
    </source>
</evidence>
<evidence type="ECO:0000256" key="1">
    <source>
        <dbReference type="SAM" id="Phobius"/>
    </source>
</evidence>
<keyword evidence="1" id="KW-0812">Transmembrane</keyword>
<dbReference type="InterPro" id="IPR045338">
    <property type="entry name" value="DUF6535"/>
</dbReference>